<gene>
    <name evidence="2" type="ORF">GTCCBUS3UF5_38080</name>
</gene>
<name>A0ABN4A355_GEOTH</name>
<dbReference type="EMBL" id="CP003125">
    <property type="protein sequence ID" value="AEV21108.1"/>
    <property type="molecule type" value="Genomic_DNA"/>
</dbReference>
<evidence type="ECO:0000313" key="3">
    <source>
        <dbReference type="Proteomes" id="UP000005636"/>
    </source>
</evidence>
<sequence>MMGSGCWRTGPPEAKRTERGLGQKIKTNGLRKEKVERCEQR</sequence>
<organism evidence="2 3">
    <name type="scientific">Geobacillus thermoleovorans CCB_US3_UF5</name>
    <dbReference type="NCBI Taxonomy" id="1111068"/>
    <lineage>
        <taxon>Bacteria</taxon>
        <taxon>Bacillati</taxon>
        <taxon>Bacillota</taxon>
        <taxon>Bacilli</taxon>
        <taxon>Bacillales</taxon>
        <taxon>Anoxybacillaceae</taxon>
        <taxon>Geobacillus</taxon>
        <taxon>Geobacillus thermoleovorans group</taxon>
    </lineage>
</organism>
<accession>A0ABN4A355</accession>
<feature type="compositionally biased region" description="Basic and acidic residues" evidence="1">
    <location>
        <begin position="30"/>
        <end position="41"/>
    </location>
</feature>
<dbReference type="Proteomes" id="UP000005636">
    <property type="component" value="Chromosome"/>
</dbReference>
<protein>
    <submittedName>
        <fullName evidence="2">Uncharacterized protein</fullName>
    </submittedName>
</protein>
<reference evidence="2 3" key="1">
    <citation type="submission" date="2011-11" db="EMBL/GenBank/DDBJ databases">
        <title>Complete genome sequence of thermophilic Geobacillus thermoleovorans CCB_US3_UF5.</title>
        <authorList>
            <person name="Muhd Sakaff M.K.L."/>
            <person name="Abdul Rahman A.Y."/>
            <person name="Saito J.A."/>
            <person name="Hou S."/>
            <person name="Alam M."/>
        </authorList>
    </citation>
    <scope>NUCLEOTIDE SEQUENCE [LARGE SCALE GENOMIC DNA]</scope>
    <source>
        <strain evidence="2 3">CCB_US3_UF5</strain>
    </source>
</reference>
<evidence type="ECO:0000256" key="1">
    <source>
        <dbReference type="SAM" id="MobiDB-lite"/>
    </source>
</evidence>
<keyword evidence="3" id="KW-1185">Reference proteome</keyword>
<proteinExistence type="predicted"/>
<evidence type="ECO:0000313" key="2">
    <source>
        <dbReference type="EMBL" id="AEV21108.1"/>
    </source>
</evidence>
<feature type="region of interest" description="Disordered" evidence="1">
    <location>
        <begin position="1"/>
        <end position="41"/>
    </location>
</feature>